<accession>A0A0C3JKL4</accession>
<evidence type="ECO:0000313" key="1">
    <source>
        <dbReference type="EMBL" id="KIN98121.1"/>
    </source>
</evidence>
<reference evidence="1 2" key="1">
    <citation type="submission" date="2014-04" db="EMBL/GenBank/DDBJ databases">
        <authorList>
            <consortium name="DOE Joint Genome Institute"/>
            <person name="Kuo A."/>
            <person name="Kohler A."/>
            <person name="Costa M.D."/>
            <person name="Nagy L.G."/>
            <person name="Floudas D."/>
            <person name="Copeland A."/>
            <person name="Barry K.W."/>
            <person name="Cichocki N."/>
            <person name="Veneault-Fourrey C."/>
            <person name="LaButti K."/>
            <person name="Lindquist E.A."/>
            <person name="Lipzen A."/>
            <person name="Lundell T."/>
            <person name="Morin E."/>
            <person name="Murat C."/>
            <person name="Sun H."/>
            <person name="Tunlid A."/>
            <person name="Henrissat B."/>
            <person name="Grigoriev I.V."/>
            <person name="Hibbett D.S."/>
            <person name="Martin F."/>
            <person name="Nordberg H.P."/>
            <person name="Cantor M.N."/>
            <person name="Hua S.X."/>
        </authorList>
    </citation>
    <scope>NUCLEOTIDE SEQUENCE [LARGE SCALE GENOMIC DNA]</scope>
    <source>
        <strain evidence="1 2">Marx 270</strain>
    </source>
</reference>
<evidence type="ECO:0000313" key="2">
    <source>
        <dbReference type="Proteomes" id="UP000054217"/>
    </source>
</evidence>
<organism evidence="1 2">
    <name type="scientific">Pisolithus tinctorius Marx 270</name>
    <dbReference type="NCBI Taxonomy" id="870435"/>
    <lineage>
        <taxon>Eukaryota</taxon>
        <taxon>Fungi</taxon>
        <taxon>Dikarya</taxon>
        <taxon>Basidiomycota</taxon>
        <taxon>Agaricomycotina</taxon>
        <taxon>Agaricomycetes</taxon>
        <taxon>Agaricomycetidae</taxon>
        <taxon>Boletales</taxon>
        <taxon>Sclerodermatineae</taxon>
        <taxon>Pisolithaceae</taxon>
        <taxon>Pisolithus</taxon>
    </lineage>
</organism>
<dbReference type="Proteomes" id="UP000054217">
    <property type="component" value="Unassembled WGS sequence"/>
</dbReference>
<dbReference type="EMBL" id="KN832019">
    <property type="protein sequence ID" value="KIN98121.1"/>
    <property type="molecule type" value="Genomic_DNA"/>
</dbReference>
<proteinExistence type="predicted"/>
<gene>
    <name evidence="1" type="ORF">M404DRAFT_1005646</name>
</gene>
<sequence>MEDHDSALDLTPENGQWTAFIHIHPTNLRAVGHHAQQKAAMSSCGRGTLEL</sequence>
<keyword evidence="2" id="KW-1185">Reference proteome</keyword>
<dbReference type="InParanoid" id="A0A0C3JKL4"/>
<protein>
    <submittedName>
        <fullName evidence="1">Uncharacterized protein</fullName>
    </submittedName>
</protein>
<dbReference type="AlphaFoldDB" id="A0A0C3JKL4"/>
<name>A0A0C3JKL4_PISTI</name>
<dbReference type="HOGENOM" id="CLU_3107408_0_0_1"/>
<reference evidence="2" key="2">
    <citation type="submission" date="2015-01" db="EMBL/GenBank/DDBJ databases">
        <title>Evolutionary Origins and Diversification of the Mycorrhizal Mutualists.</title>
        <authorList>
            <consortium name="DOE Joint Genome Institute"/>
            <consortium name="Mycorrhizal Genomics Consortium"/>
            <person name="Kohler A."/>
            <person name="Kuo A."/>
            <person name="Nagy L.G."/>
            <person name="Floudas D."/>
            <person name="Copeland A."/>
            <person name="Barry K.W."/>
            <person name="Cichocki N."/>
            <person name="Veneault-Fourrey C."/>
            <person name="LaButti K."/>
            <person name="Lindquist E.A."/>
            <person name="Lipzen A."/>
            <person name="Lundell T."/>
            <person name="Morin E."/>
            <person name="Murat C."/>
            <person name="Riley R."/>
            <person name="Ohm R."/>
            <person name="Sun H."/>
            <person name="Tunlid A."/>
            <person name="Henrissat B."/>
            <person name="Grigoriev I.V."/>
            <person name="Hibbett D.S."/>
            <person name="Martin F."/>
        </authorList>
    </citation>
    <scope>NUCLEOTIDE SEQUENCE [LARGE SCALE GENOMIC DNA]</scope>
    <source>
        <strain evidence="2">Marx 270</strain>
    </source>
</reference>